<reference evidence="3" key="1">
    <citation type="submission" date="2016-10" db="EMBL/GenBank/DDBJ databases">
        <authorList>
            <person name="Varghese N."/>
            <person name="Submissions S."/>
        </authorList>
    </citation>
    <scope>NUCLEOTIDE SEQUENCE [LARGE SCALE GENOMIC DNA]</scope>
    <source>
        <strain evidence="3">Gh-48</strain>
    </source>
</reference>
<dbReference type="PANTHER" id="PTHR35149:SF1">
    <property type="entry name" value="DUF5655 DOMAIN-CONTAINING PROTEIN"/>
    <property type="match status" value="1"/>
</dbReference>
<name>A0A1H8RFB4_9SPHI</name>
<evidence type="ECO:0000259" key="1">
    <source>
        <dbReference type="Pfam" id="PF03235"/>
    </source>
</evidence>
<protein>
    <submittedName>
        <fullName evidence="2">Uncharacterized conserved protein, contains ParB-like and HNH nuclease domains</fullName>
    </submittedName>
</protein>
<evidence type="ECO:0000313" key="2">
    <source>
        <dbReference type="EMBL" id="SEO65125.1"/>
    </source>
</evidence>
<dbReference type="Proteomes" id="UP000198942">
    <property type="component" value="Unassembled WGS sequence"/>
</dbReference>
<dbReference type="EMBL" id="FOCL01000010">
    <property type="protein sequence ID" value="SEO65125.1"/>
    <property type="molecule type" value="Genomic_DNA"/>
</dbReference>
<dbReference type="PANTHER" id="PTHR35149">
    <property type="entry name" value="SLL5132 PROTEIN"/>
    <property type="match status" value="1"/>
</dbReference>
<sequence length="728" mass="86025">MEEVSVGSLLENYNLIVPEIQREYVWGHNANNILNSFFGDIKEGLSAEHPADSANKKAAELMAGLSKKADQETKNIILSLLGQLKPGTKGLNIGFLYSYRPDYFVFNDRSEDIYLIDGQQRFTTLFLMLFYFAIKQNRKSDFCELFRFNPVLEHIAFDYRVRTLTHNFFIDLVNHTKNVADLTGIDKKNWFLSNYNGDPTVKSIVFGLFPILNEQFAADVGEYYDYLKNQVKFWHFKTEETSQGEELYITMNSRGQQLADNETLRAKFFELEAIRLAGNDVTFWSEQWEIWQDFFWKHRNKKDPAANADAGFNEFLRWVQIIKMTEREKLIIDDEDEEALDKKEIIRVIKWDNNCQLDVTLLSLPEIEKYFNALQYLYIDFPQNIKGLRSTYKIYEDFDLLEKRWLAPVNGTITQLELFRLLPVLFFVKRMKDIKYVPDEINLFRLIRFLYNLRHNDTIFKTAGLQTINAIKLTARFKTTDEIASISTWKGVSASILNTEEKLKLSLYKDNPERIRMEDQFWTAEDMKYNKGEIAFLINWSKGSTVGIFQLKLFTKMMASYVELIDAENEIRGDLVITKAFTATNARVIWTAGWFKDPDFLGFTLNWHKTKITSLNDFLIARRKEFIREYQVADDVKNEKTLRKQIYIYYIISKNILKKNDNWNWNNGHNFGVFEEHDGARSFFNKKNIFQQYNRQFHESYNRIIWIQRDLHLGTKKIEVLLNWSKIV</sequence>
<dbReference type="AlphaFoldDB" id="A0A1H8RFB4"/>
<dbReference type="InterPro" id="IPR004919">
    <property type="entry name" value="GmrSD_N"/>
</dbReference>
<organism evidence="2 3">
    <name type="scientific">Mucilaginibacter gossypiicola</name>
    <dbReference type="NCBI Taxonomy" id="551995"/>
    <lineage>
        <taxon>Bacteria</taxon>
        <taxon>Pseudomonadati</taxon>
        <taxon>Bacteroidota</taxon>
        <taxon>Sphingobacteriia</taxon>
        <taxon>Sphingobacteriales</taxon>
        <taxon>Sphingobacteriaceae</taxon>
        <taxon>Mucilaginibacter</taxon>
    </lineage>
</organism>
<feature type="domain" description="GmrSD restriction endonucleases N-terminal" evidence="1">
    <location>
        <begin position="7"/>
        <end position="269"/>
    </location>
</feature>
<accession>A0A1H8RFB4</accession>
<gene>
    <name evidence="2" type="ORF">SAMN05192574_110130</name>
</gene>
<dbReference type="STRING" id="551995.SAMN05192574_110130"/>
<dbReference type="Pfam" id="PF03235">
    <property type="entry name" value="GmrSD_N"/>
    <property type="match status" value="1"/>
</dbReference>
<proteinExistence type="predicted"/>
<keyword evidence="3" id="KW-1185">Reference proteome</keyword>
<evidence type="ECO:0000313" key="3">
    <source>
        <dbReference type="Proteomes" id="UP000198942"/>
    </source>
</evidence>